<dbReference type="Gene3D" id="3.30.70.100">
    <property type="match status" value="1"/>
</dbReference>
<reference evidence="3 4" key="2">
    <citation type="journal article" date="2016" name="Science">
        <title>A bacterium that degrades and assimilates poly(ethylene terephthalate).</title>
        <authorList>
            <person name="Yoshida S."/>
            <person name="Hiraga K."/>
            <person name="Takehana T."/>
            <person name="Taniguchi I."/>
            <person name="Yamaji H."/>
            <person name="Maeda Y."/>
            <person name="Toyohara K."/>
            <person name="Miyamoto K."/>
            <person name="Kimura Y."/>
            <person name="Oda K."/>
        </authorList>
    </citation>
    <scope>NUCLEOTIDE SEQUENCE [LARGE SCALE GENOMIC DNA]</scope>
    <source>
        <strain evidence="4">NBRC 110686 / TISTR 2288 / 201-F6</strain>
    </source>
</reference>
<proteinExistence type="predicted"/>
<dbReference type="GO" id="GO:0046872">
    <property type="term" value="F:metal ion binding"/>
    <property type="evidence" value="ECO:0007669"/>
    <property type="project" value="UniProtKB-KW"/>
</dbReference>
<dbReference type="STRING" id="1547922.ISF6_3439"/>
<dbReference type="Pfam" id="PF00403">
    <property type="entry name" value="HMA"/>
    <property type="match status" value="1"/>
</dbReference>
<dbReference type="CDD" id="cd00371">
    <property type="entry name" value="HMA"/>
    <property type="match status" value="1"/>
</dbReference>
<sequence>MLAFQVNDMTCGHCAGAITKAVKSVDHAAEVTIDLTRHLVTVKATAVDAQHIRDAIAGAGYTPEQVMSAAAATAGAGSTRTCCGSCH</sequence>
<evidence type="ECO:0000313" key="3">
    <source>
        <dbReference type="EMBL" id="GAP34013.1"/>
    </source>
</evidence>
<dbReference type="RefSeq" id="WP_054018167.1">
    <property type="nucleotide sequence ID" value="NZ_BBYR01000005.1"/>
</dbReference>
<dbReference type="InterPro" id="IPR006121">
    <property type="entry name" value="HMA_dom"/>
</dbReference>
<dbReference type="AlphaFoldDB" id="A0A0K8NUG8"/>
<accession>A0A0K8NUG8</accession>
<dbReference type="EMBL" id="BBYR01000005">
    <property type="protein sequence ID" value="GAP34013.1"/>
    <property type="molecule type" value="Genomic_DNA"/>
</dbReference>
<dbReference type="PROSITE" id="PS50846">
    <property type="entry name" value="HMA_2"/>
    <property type="match status" value="1"/>
</dbReference>
<dbReference type="OrthoDB" id="9813965at2"/>
<dbReference type="PROSITE" id="PS01047">
    <property type="entry name" value="HMA_1"/>
    <property type="match status" value="1"/>
</dbReference>
<protein>
    <submittedName>
        <fullName evidence="3">Copper chaperone</fullName>
    </submittedName>
</protein>
<evidence type="ECO:0000313" key="4">
    <source>
        <dbReference type="Proteomes" id="UP000037660"/>
    </source>
</evidence>
<dbReference type="InterPro" id="IPR017969">
    <property type="entry name" value="Heavy-metal-associated_CS"/>
</dbReference>
<dbReference type="InterPro" id="IPR036163">
    <property type="entry name" value="HMA_dom_sf"/>
</dbReference>
<keyword evidence="1" id="KW-0479">Metal-binding</keyword>
<evidence type="ECO:0000256" key="1">
    <source>
        <dbReference type="ARBA" id="ARBA00022723"/>
    </source>
</evidence>
<name>A0A0K8NUG8_PISS1</name>
<feature type="domain" description="HMA" evidence="2">
    <location>
        <begin position="1"/>
        <end position="64"/>
    </location>
</feature>
<dbReference type="Proteomes" id="UP000037660">
    <property type="component" value="Unassembled WGS sequence"/>
</dbReference>
<dbReference type="SUPFAM" id="SSF55008">
    <property type="entry name" value="HMA, heavy metal-associated domain"/>
    <property type="match status" value="1"/>
</dbReference>
<keyword evidence="4" id="KW-1185">Reference proteome</keyword>
<gene>
    <name evidence="3" type="ORF">ISF6_3439</name>
</gene>
<evidence type="ECO:0000259" key="2">
    <source>
        <dbReference type="PROSITE" id="PS50846"/>
    </source>
</evidence>
<comment type="caution">
    <text evidence="3">The sequence shown here is derived from an EMBL/GenBank/DDBJ whole genome shotgun (WGS) entry which is preliminary data.</text>
</comment>
<organism evidence="3 4">
    <name type="scientific">Piscinibacter sakaiensis</name>
    <name type="common">Ideonella sakaiensis</name>
    <dbReference type="NCBI Taxonomy" id="1547922"/>
    <lineage>
        <taxon>Bacteria</taxon>
        <taxon>Pseudomonadati</taxon>
        <taxon>Pseudomonadota</taxon>
        <taxon>Betaproteobacteria</taxon>
        <taxon>Burkholderiales</taxon>
        <taxon>Sphaerotilaceae</taxon>
        <taxon>Piscinibacter</taxon>
    </lineage>
</organism>
<reference evidence="4" key="1">
    <citation type="submission" date="2015-07" db="EMBL/GenBank/DDBJ databases">
        <title>Discovery of a poly(ethylene terephthalate assimilation.</title>
        <authorList>
            <person name="Yoshida S."/>
            <person name="Hiraga K."/>
            <person name="Takehana T."/>
            <person name="Taniguchi I."/>
            <person name="Yamaji H."/>
            <person name="Maeda Y."/>
            <person name="Toyohara K."/>
            <person name="Miyamoto K."/>
            <person name="Kimura Y."/>
            <person name="Oda K."/>
        </authorList>
    </citation>
    <scope>NUCLEOTIDE SEQUENCE [LARGE SCALE GENOMIC DNA]</scope>
    <source>
        <strain evidence="4">NBRC 110686 / TISTR 2288 / 201-F6</strain>
    </source>
</reference>